<name>A0A9Q4FY31_SALAG</name>
<feature type="transmembrane region" description="Helical" evidence="1">
    <location>
        <begin position="199"/>
        <end position="220"/>
    </location>
</feature>
<feature type="transmembrane region" description="Helical" evidence="1">
    <location>
        <begin position="226"/>
        <end position="245"/>
    </location>
</feature>
<dbReference type="Proteomes" id="UP001057753">
    <property type="component" value="Unassembled WGS sequence"/>
</dbReference>
<evidence type="ECO:0000259" key="2">
    <source>
        <dbReference type="Pfam" id="PF08006"/>
    </source>
</evidence>
<reference evidence="3" key="1">
    <citation type="submission" date="2020-06" db="EMBL/GenBank/DDBJ databases">
        <title>Insight into the genomes of haloalkaliphilic bacilli from Kenyan soda lakes.</title>
        <authorList>
            <person name="Mwirichia R."/>
            <person name="Villamizar G.C."/>
            <person name="Poehlein A."/>
            <person name="Mugweru J."/>
            <person name="Kipnyargis A."/>
            <person name="Kiplimo D."/>
            <person name="Orwa P."/>
            <person name="Daniel R."/>
        </authorList>
    </citation>
    <scope>NUCLEOTIDE SEQUENCE</scope>
    <source>
        <strain evidence="3">B1096_S55</strain>
    </source>
</reference>
<comment type="caution">
    <text evidence="3">The sequence shown here is derived from an EMBL/GenBank/DDBJ whole genome shotgun (WGS) entry which is preliminary data.</text>
</comment>
<organism evidence="3 4">
    <name type="scientific">Salipaludibacillus agaradhaerens</name>
    <name type="common">Bacillus agaradhaerens</name>
    <dbReference type="NCBI Taxonomy" id="76935"/>
    <lineage>
        <taxon>Bacteria</taxon>
        <taxon>Bacillati</taxon>
        <taxon>Bacillota</taxon>
        <taxon>Bacilli</taxon>
        <taxon>Bacillales</taxon>
        <taxon>Bacillaceae</taxon>
    </lineage>
</organism>
<feature type="transmembrane region" description="Helical" evidence="1">
    <location>
        <begin position="78"/>
        <end position="96"/>
    </location>
</feature>
<gene>
    <name evidence="3" type="ORF">HXA33_02050</name>
</gene>
<proteinExistence type="predicted"/>
<dbReference type="PANTHER" id="PTHR41307">
    <property type="entry name" value="MEMBRANE PROTEIN-RELATED"/>
    <property type="match status" value="1"/>
</dbReference>
<dbReference type="InterPro" id="IPR036259">
    <property type="entry name" value="MFS_trans_sf"/>
</dbReference>
<feature type="transmembrane region" description="Helical" evidence="1">
    <location>
        <begin position="108"/>
        <end position="130"/>
    </location>
</feature>
<dbReference type="SUPFAM" id="SSF158560">
    <property type="entry name" value="BH3980-like"/>
    <property type="match status" value="1"/>
</dbReference>
<dbReference type="EMBL" id="JABXYM010000001">
    <property type="protein sequence ID" value="MCR6095314.1"/>
    <property type="molecule type" value="Genomic_DNA"/>
</dbReference>
<evidence type="ECO:0000313" key="4">
    <source>
        <dbReference type="Proteomes" id="UP001057753"/>
    </source>
</evidence>
<feature type="transmembrane region" description="Helical" evidence="1">
    <location>
        <begin position="173"/>
        <end position="192"/>
    </location>
</feature>
<dbReference type="SUPFAM" id="SSF103473">
    <property type="entry name" value="MFS general substrate transporter"/>
    <property type="match status" value="1"/>
</dbReference>
<sequence>MGQLQLSEKSKKFIDDLKLYLFSNGKNEQEIKEITEELEVHLYEAELNGKSVDRIIGPSPKEYMQSISSEMKTDYKAWVKYIPLIIMSAFSFSVFVDLLQGTLSYSLLKIIGTFVYSIIFFIGIIVAFRYVVRNQVSRVKEFIILLLPVLISTLFIGGVIVADSIYKTPIVNFGKLGSGIIGLFLVCFVIAFSIWARNAILPVTLIALYLPTMVSSLTSYNQETQLIVGMLMTYLLIGIYLFYVFKREKKKSKMTS</sequence>
<keyword evidence="1" id="KW-0812">Transmembrane</keyword>
<accession>A0A9Q4FY31</accession>
<keyword evidence="4" id="KW-1185">Reference proteome</keyword>
<keyword evidence="1" id="KW-1133">Transmembrane helix</keyword>
<feature type="domain" description="HAAS transmembrane region" evidence="2">
    <location>
        <begin position="92"/>
        <end position="206"/>
    </location>
</feature>
<dbReference type="InterPro" id="IPR012963">
    <property type="entry name" value="HAAS_TM"/>
</dbReference>
<keyword evidence="1" id="KW-0472">Membrane</keyword>
<dbReference type="PANTHER" id="PTHR41307:SF1">
    <property type="entry name" value="MEMBRANE PROTEIN"/>
    <property type="match status" value="1"/>
</dbReference>
<evidence type="ECO:0000313" key="3">
    <source>
        <dbReference type="EMBL" id="MCR6095314.1"/>
    </source>
</evidence>
<protein>
    <recommendedName>
        <fullName evidence="2">HAAS transmembrane region domain-containing protein</fullName>
    </recommendedName>
</protein>
<dbReference type="Pfam" id="PF08006">
    <property type="entry name" value="HAAS_TM"/>
    <property type="match status" value="1"/>
</dbReference>
<feature type="transmembrane region" description="Helical" evidence="1">
    <location>
        <begin position="142"/>
        <end position="161"/>
    </location>
</feature>
<dbReference type="AlphaFoldDB" id="A0A9Q4FY31"/>
<evidence type="ECO:0000256" key="1">
    <source>
        <dbReference type="SAM" id="Phobius"/>
    </source>
</evidence>
<dbReference type="RefSeq" id="WP_257820012.1">
    <property type="nucleotide sequence ID" value="NZ_JABXYM010000001.1"/>
</dbReference>